<protein>
    <submittedName>
        <fullName evidence="2">Serine protease</fullName>
    </submittedName>
</protein>
<dbReference type="Proteomes" id="UP001596413">
    <property type="component" value="Unassembled WGS sequence"/>
</dbReference>
<evidence type="ECO:0000313" key="2">
    <source>
        <dbReference type="EMBL" id="MFC7218313.1"/>
    </source>
</evidence>
<dbReference type="SUPFAM" id="SSF52540">
    <property type="entry name" value="P-loop containing nucleoside triphosphate hydrolases"/>
    <property type="match status" value="1"/>
</dbReference>
<keyword evidence="2" id="KW-0378">Hydrolase</keyword>
<proteinExistence type="predicted"/>
<keyword evidence="3" id="KW-1185">Reference proteome</keyword>
<reference evidence="3" key="1">
    <citation type="journal article" date="2019" name="Int. J. Syst. Evol. Microbiol.">
        <title>The Global Catalogue of Microorganisms (GCM) 10K type strain sequencing project: providing services to taxonomists for standard genome sequencing and annotation.</title>
        <authorList>
            <consortium name="The Broad Institute Genomics Platform"/>
            <consortium name="The Broad Institute Genome Sequencing Center for Infectious Disease"/>
            <person name="Wu L."/>
            <person name="Ma J."/>
        </authorList>
    </citation>
    <scope>NUCLEOTIDE SEQUENCE [LARGE SCALE GENOMIC DNA]</scope>
    <source>
        <strain evidence="3">CGMCC 1.13681</strain>
    </source>
</reference>
<feature type="region of interest" description="Disordered" evidence="1">
    <location>
        <begin position="1045"/>
        <end position="1070"/>
    </location>
</feature>
<dbReference type="RefSeq" id="WP_386413636.1">
    <property type="nucleotide sequence ID" value="NZ_JBHSZO010000010.1"/>
</dbReference>
<dbReference type="EMBL" id="JBHSZO010000010">
    <property type="protein sequence ID" value="MFC7218313.1"/>
    <property type="molecule type" value="Genomic_DNA"/>
</dbReference>
<dbReference type="GO" id="GO:0008233">
    <property type="term" value="F:peptidase activity"/>
    <property type="evidence" value="ECO:0007669"/>
    <property type="project" value="UniProtKB-KW"/>
</dbReference>
<gene>
    <name evidence="2" type="ORF">ACFQLX_09055</name>
</gene>
<dbReference type="GO" id="GO:0006508">
    <property type="term" value="P:proteolysis"/>
    <property type="evidence" value="ECO:0007669"/>
    <property type="project" value="UniProtKB-KW"/>
</dbReference>
<accession>A0ABW2GFH3</accession>
<evidence type="ECO:0000313" key="3">
    <source>
        <dbReference type="Proteomes" id="UP001596413"/>
    </source>
</evidence>
<name>A0ABW2GFH3_9ACTN</name>
<comment type="caution">
    <text evidence="2">The sequence shown here is derived from an EMBL/GenBank/DDBJ whole genome shotgun (WGS) entry which is preliminary data.</text>
</comment>
<feature type="compositionally biased region" description="Low complexity" evidence="1">
    <location>
        <begin position="1045"/>
        <end position="1063"/>
    </location>
</feature>
<organism evidence="2 3">
    <name type="scientific">Streptomyces polyrhachis</name>
    <dbReference type="NCBI Taxonomy" id="1282885"/>
    <lineage>
        <taxon>Bacteria</taxon>
        <taxon>Bacillati</taxon>
        <taxon>Actinomycetota</taxon>
        <taxon>Actinomycetes</taxon>
        <taxon>Kitasatosporales</taxon>
        <taxon>Streptomycetaceae</taxon>
        <taxon>Streptomyces</taxon>
    </lineage>
</organism>
<sequence>MVGGESTGVAVVGVYDLPGRLRGLAFPTDRDGTLLTSHEAVDGLRRLVLHVPGEESTQLVEAGGITPLPAYGLAVVRAPGVGRRAPILLAGGWVPEVGAPVRVALPDGMVEGRVAGVGDATYIATDAFHLIDPVLELALDASPYGPPVAGAPVLDPATGAVLAVLGTSLHGSRGARSYALLPRGGPCAELAGVAAVNGAAVPGFGRDLNLAGVRRLAGEAQVPPGYVERADVRAGLDRFLAGDAPVLALVGAPGSGRSTELAALARRCPAPAVRIRGAALRLADAGVRDALARVLGAETPESAAAVARTAGQPLLVLLDGPEEMPPVLARDLAAWSTQTGDWLRLHGVRLIVGCRPEFWESARHHFAQPLPQHGESGIPAVRLDDLTPRQAAQVRTGYGIPDLPADAARHPLSLRLLADVRGALPKPPDGSPGRHEILQAWLDLACLRAAEQLERGDVRPTDVRPTGVRHTAARIAGRVHEAARRCLGPGQGELDRPAFEELFPWPEGVARAVLDAGLLEAAGAGYRFAHEELGEWLQGAHLDLDAALAQLTGPGAGSGDPRTAPVPPHRIGPLVHALLLVGHRHGAAALRTRLAGLVEATARPPAAWWASRLLVQTLLRLPDATPQLPVLRLLAERLCGQEAGPYAPQVFAPAFWTALRLAPEDTFDLLRPLVAADPSASFPAAVAALLRADPAAVQPLLVRWFRDERPAVADAAQALLHTHRDADLDALTDTLADAAHPRADRLLAALCAEEPAALCRAVDRWAHDPRAERHTAAAVYGRHTARHAAHTADRDLLGYAARTLLALPAEPALHGAALAILVHDPRTRPAHLAHALARYGAGDPHLTAADFGPALPTHPGPVLAAFRVRLDEPGSGAAEVLRTLARIRTPAVARRAAALAGEYAARHPEGAAAVAAFVDLRLDHGPEARAVLQPLAVELLRTHPPGVRRALAPVLAAPGAPQSRPLRRELLAVLLAAERDAGVLDVLLTAVAEGAGQRAPRYTYELLDRLAELLDTDAFLDARLGALAQRLPAFRELLRARPHAVPAPGAPAAGRGSRPAPARESPRRAG</sequence>
<keyword evidence="2" id="KW-0645">Protease</keyword>
<evidence type="ECO:0000256" key="1">
    <source>
        <dbReference type="SAM" id="MobiDB-lite"/>
    </source>
</evidence>
<dbReference type="InterPro" id="IPR027417">
    <property type="entry name" value="P-loop_NTPase"/>
</dbReference>